<dbReference type="Proteomes" id="UP000002605">
    <property type="component" value="Chromosome R"/>
</dbReference>
<sequence length="190" mass="22229">METTFLQRKTEKRIAKERTSRKKKTDRKNGKKKLVMGGNCFCREQLHNHSNTSLPLRDHINPILVMSDTEEIPVIEQEELDNPLRIILVIDHPENKESNEMEERLLDSIQSFKQMDQFFDKFDETIAIPNESHIKYEVGSDGLVVIIVDNLKLRDEVLVFIDGYNEGNENNTTENEDESQDKKKLKKEKN</sequence>
<evidence type="ECO:0000313" key="4">
    <source>
        <dbReference type="Proteomes" id="UP000002605"/>
    </source>
</evidence>
<feature type="region of interest" description="Disordered" evidence="1">
    <location>
        <begin position="165"/>
        <end position="190"/>
    </location>
</feature>
<feature type="compositionally biased region" description="Basic residues" evidence="1">
    <location>
        <begin position="19"/>
        <end position="32"/>
    </location>
</feature>
<dbReference type="KEGG" id="cdu:CD36_31830"/>
<dbReference type="AlphaFoldDB" id="B9WM44"/>
<dbReference type="GeneID" id="8049782"/>
<protein>
    <submittedName>
        <fullName evidence="3">Uncharacterized protein</fullName>
    </submittedName>
</protein>
<dbReference type="HOGENOM" id="CLU_126651_0_0_1"/>
<reference evidence="3 4" key="1">
    <citation type="journal article" date="2009" name="Genome Res.">
        <title>Comparative genomics of the fungal pathogens Candida dubliniensis and Candida albicans.</title>
        <authorList>
            <person name="Jackson A.P."/>
            <person name="Gamble J.A."/>
            <person name="Yeomans T."/>
            <person name="Moran G.P."/>
            <person name="Saunders D."/>
            <person name="Harris D."/>
            <person name="Aslett M."/>
            <person name="Barrell J.F."/>
            <person name="Butler G."/>
            <person name="Citiulo F."/>
            <person name="Coleman D.C."/>
            <person name="de Groot P.W.J."/>
            <person name="Goodwin T.J."/>
            <person name="Quail M.A."/>
            <person name="McQuillan J."/>
            <person name="Munro C.A."/>
            <person name="Pain A."/>
            <person name="Poulter R.T."/>
            <person name="Rajandream M.A."/>
            <person name="Renauld H."/>
            <person name="Spiering M.J."/>
            <person name="Tivey A."/>
            <person name="Gow N.A.R."/>
            <person name="Barrell B."/>
            <person name="Sullivan D.J."/>
            <person name="Berriman M."/>
        </authorList>
    </citation>
    <scope>NUCLEOTIDE SEQUENCE [LARGE SCALE GENOMIC DNA]</scope>
    <source>
        <strain evidence="4">CD36 / ATCC MYA-646 / CBS 7987 / NCPF 3949 / NRRL Y-17841</strain>
    </source>
</reference>
<dbReference type="InterPro" id="IPR035946">
    <property type="entry name" value="YML108W-like_sf"/>
</dbReference>
<gene>
    <name evidence="2" type="ordered locus">Cd36_31830</name>
    <name evidence="3" type="ORF">CD36_31830</name>
</gene>
<accession>B9WM44</accession>
<feature type="region of interest" description="Disordered" evidence="1">
    <location>
        <begin position="1"/>
        <end position="32"/>
    </location>
</feature>
<evidence type="ECO:0000256" key="1">
    <source>
        <dbReference type="SAM" id="MobiDB-lite"/>
    </source>
</evidence>
<dbReference type="CGD" id="CAL0000161312">
    <property type="gene designation" value="Cd36_31830"/>
</dbReference>
<dbReference type="InterPro" id="IPR015080">
    <property type="entry name" value="DUF1892"/>
</dbReference>
<dbReference type="SUPFAM" id="SSF89975">
    <property type="entry name" value="Hypothetical protein Yml108w"/>
    <property type="match status" value="1"/>
</dbReference>
<dbReference type="RefSeq" id="XP_002422153.1">
    <property type="nucleotide sequence ID" value="XM_002422108.1"/>
</dbReference>
<organism evidence="3 4">
    <name type="scientific">Candida dubliniensis (strain CD36 / ATCC MYA-646 / CBS 7987 / NCPF 3949 / NRRL Y-17841)</name>
    <name type="common">Yeast</name>
    <dbReference type="NCBI Taxonomy" id="573826"/>
    <lineage>
        <taxon>Eukaryota</taxon>
        <taxon>Fungi</taxon>
        <taxon>Dikarya</taxon>
        <taxon>Ascomycota</taxon>
        <taxon>Saccharomycotina</taxon>
        <taxon>Pichiomycetes</taxon>
        <taxon>Debaryomycetaceae</taxon>
        <taxon>Candida/Lodderomyces clade</taxon>
        <taxon>Candida</taxon>
    </lineage>
</organism>
<evidence type="ECO:0000313" key="2">
    <source>
        <dbReference type="CGD" id="CAL0000161312"/>
    </source>
</evidence>
<dbReference type="EMBL" id="FM992695">
    <property type="protein sequence ID" value="CAX40157.1"/>
    <property type="molecule type" value="Genomic_DNA"/>
</dbReference>
<name>B9WM44_CANDC</name>
<dbReference type="Gene3D" id="3.10.20.250">
    <property type="entry name" value="YML108W-like"/>
    <property type="match status" value="1"/>
</dbReference>
<dbReference type="Pfam" id="PF08987">
    <property type="entry name" value="DUF1892"/>
    <property type="match status" value="1"/>
</dbReference>
<evidence type="ECO:0000313" key="3">
    <source>
        <dbReference type="EMBL" id="CAX40157.1"/>
    </source>
</evidence>
<feature type="compositionally biased region" description="Basic and acidic residues" evidence="1">
    <location>
        <begin position="8"/>
        <end position="18"/>
    </location>
</feature>
<dbReference type="eggNOG" id="ENOG502S3ZA">
    <property type="taxonomic scope" value="Eukaryota"/>
</dbReference>
<keyword evidence="4" id="KW-1185">Reference proteome</keyword>
<dbReference type="VEuPathDB" id="FungiDB:CD36_31830"/>
<dbReference type="OrthoDB" id="4035606at2759"/>
<proteinExistence type="predicted"/>